<feature type="repeat" description="TPR" evidence="4">
    <location>
        <begin position="121"/>
        <end position="154"/>
    </location>
</feature>
<evidence type="ECO:0000259" key="6">
    <source>
        <dbReference type="PROSITE" id="PS01124"/>
    </source>
</evidence>
<reference evidence="7 8" key="1">
    <citation type="submission" date="2015-03" db="EMBL/GenBank/DDBJ databases">
        <title>Genome sequence of Tenacibaculum sp. S2-2, isolated from intestinal microbiota of sea cucumber, Apostichopus japonicas.</title>
        <authorList>
            <person name="Shao Z."/>
            <person name="Wang L."/>
            <person name="Li X."/>
        </authorList>
    </citation>
    <scope>NUCLEOTIDE SEQUENCE [LARGE SCALE GENOMIC DNA]</scope>
    <source>
        <strain evidence="7 8">S2-2</strain>
    </source>
</reference>
<evidence type="ECO:0000313" key="7">
    <source>
        <dbReference type="EMBL" id="OSY87080.1"/>
    </source>
</evidence>
<dbReference type="STRING" id="1635173.WH52_13545"/>
<evidence type="ECO:0000256" key="4">
    <source>
        <dbReference type="PROSITE-ProRule" id="PRU00339"/>
    </source>
</evidence>
<dbReference type="EMBL" id="LAPZ01000015">
    <property type="protein sequence ID" value="OSY87080.1"/>
    <property type="molecule type" value="Genomic_DNA"/>
</dbReference>
<evidence type="ECO:0000256" key="5">
    <source>
        <dbReference type="SAM" id="Phobius"/>
    </source>
</evidence>
<dbReference type="PROSITE" id="PS01124">
    <property type="entry name" value="HTH_ARAC_FAMILY_2"/>
    <property type="match status" value="1"/>
</dbReference>
<dbReference type="Proteomes" id="UP000194221">
    <property type="component" value="Unassembled WGS sequence"/>
</dbReference>
<dbReference type="Pfam" id="PF12833">
    <property type="entry name" value="HTH_18"/>
    <property type="match status" value="1"/>
</dbReference>
<dbReference type="SUPFAM" id="SSF48452">
    <property type="entry name" value="TPR-like"/>
    <property type="match status" value="2"/>
</dbReference>
<accession>A0A1Y2PA84</accession>
<dbReference type="SMART" id="SM00342">
    <property type="entry name" value="HTH_ARAC"/>
    <property type="match status" value="1"/>
</dbReference>
<organism evidence="7 8">
    <name type="scientific">Tenacibaculum holothuriorum</name>
    <dbReference type="NCBI Taxonomy" id="1635173"/>
    <lineage>
        <taxon>Bacteria</taxon>
        <taxon>Pseudomonadati</taxon>
        <taxon>Bacteroidota</taxon>
        <taxon>Flavobacteriia</taxon>
        <taxon>Flavobacteriales</taxon>
        <taxon>Flavobacteriaceae</taxon>
        <taxon>Tenacibaculum</taxon>
    </lineage>
</organism>
<dbReference type="GO" id="GO:0043565">
    <property type="term" value="F:sequence-specific DNA binding"/>
    <property type="evidence" value="ECO:0007669"/>
    <property type="project" value="InterPro"/>
</dbReference>
<dbReference type="Pfam" id="PF13181">
    <property type="entry name" value="TPR_8"/>
    <property type="match status" value="1"/>
</dbReference>
<dbReference type="PANTHER" id="PTHR43280">
    <property type="entry name" value="ARAC-FAMILY TRANSCRIPTIONAL REGULATOR"/>
    <property type="match status" value="1"/>
</dbReference>
<dbReference type="SUPFAM" id="SSF46689">
    <property type="entry name" value="Homeodomain-like"/>
    <property type="match status" value="1"/>
</dbReference>
<dbReference type="PROSITE" id="PS50005">
    <property type="entry name" value="TPR"/>
    <property type="match status" value="1"/>
</dbReference>
<dbReference type="InterPro" id="IPR018060">
    <property type="entry name" value="HTH_AraC"/>
</dbReference>
<dbReference type="InterPro" id="IPR019734">
    <property type="entry name" value="TPR_rpt"/>
</dbReference>
<evidence type="ECO:0000256" key="3">
    <source>
        <dbReference type="ARBA" id="ARBA00023163"/>
    </source>
</evidence>
<dbReference type="OrthoDB" id="5295174at2"/>
<keyword evidence="4" id="KW-0802">TPR repeat</keyword>
<protein>
    <recommendedName>
        <fullName evidence="6">HTH araC/xylS-type domain-containing protein</fullName>
    </recommendedName>
</protein>
<keyword evidence="5" id="KW-0812">Transmembrane</keyword>
<keyword evidence="1" id="KW-0805">Transcription regulation</keyword>
<dbReference type="AlphaFoldDB" id="A0A1Y2PA84"/>
<sequence>MRTFVKILLALSLYVSFVTASFGQRSIEAKVLLDSISKTVNYNANPHVVIKLSEKLLQLGEKEKDTFLILRALHHLGRRNQFANENLKSIAYFKKELDFFFKNKFSEKVKNELIDTEIVPVEIYAQLGNNYATLGDTKTALDYFNISKNIAEKENLPFYKAVIPILIGEIKASIKEYDQAIKSYKTGLKRLESSKEIEEKTKIFNSALTTTSIVEAYLLKNDIDSAKIILNQGIKKGYHKSTIGSELTFEIAKAVILTKENKLEEALKQYKVAVQKSNEFNAEKGVLYYYRGYAECLAKLGKYDEAAELMEKGIEINSKEVKEHSLSEDYKQLAKYYKTSGNIEKSNQYFEKYVLSQSALEKNKRDVIQQFHNTELETLNSQKEKQLKFSSFYILGSSIFIALLLFYLFILSRKRKRETKNFNELLDRVNSKKEESKIIDTKEKVSTEKTPEINPELTQQILKGLQKIEEQEYYLKQECNLYNVAKKIKTNTSYLSKVINAEFQKNFNTYINDLRINYTLIKLKNDTRFRSYSIKSIAEEVGYKSADSFSKYFKRRTGLLPSVFIKKLNNSN</sequence>
<feature type="domain" description="HTH araC/xylS-type" evidence="6">
    <location>
        <begin position="459"/>
        <end position="567"/>
    </location>
</feature>
<dbReference type="SMART" id="SM00028">
    <property type="entry name" value="TPR"/>
    <property type="match status" value="4"/>
</dbReference>
<dbReference type="PANTHER" id="PTHR43280:SF2">
    <property type="entry name" value="HTH-TYPE TRANSCRIPTIONAL REGULATOR EXSA"/>
    <property type="match status" value="1"/>
</dbReference>
<proteinExistence type="predicted"/>
<dbReference type="Gene3D" id="1.10.10.60">
    <property type="entry name" value="Homeodomain-like"/>
    <property type="match status" value="2"/>
</dbReference>
<dbReference type="InterPro" id="IPR009057">
    <property type="entry name" value="Homeodomain-like_sf"/>
</dbReference>
<gene>
    <name evidence="7" type="ORF">WH52_13545</name>
</gene>
<keyword evidence="5" id="KW-1133">Transmembrane helix</keyword>
<comment type="caution">
    <text evidence="7">The sequence shown here is derived from an EMBL/GenBank/DDBJ whole genome shotgun (WGS) entry which is preliminary data.</text>
</comment>
<name>A0A1Y2PA84_9FLAO</name>
<evidence type="ECO:0000313" key="8">
    <source>
        <dbReference type="Proteomes" id="UP000194221"/>
    </source>
</evidence>
<dbReference type="RefSeq" id="WP_086031506.1">
    <property type="nucleotide sequence ID" value="NZ_LAPZ01000015.1"/>
</dbReference>
<keyword evidence="2" id="KW-0238">DNA-binding</keyword>
<dbReference type="GO" id="GO:0003700">
    <property type="term" value="F:DNA-binding transcription factor activity"/>
    <property type="evidence" value="ECO:0007669"/>
    <property type="project" value="InterPro"/>
</dbReference>
<dbReference type="InParanoid" id="A0A1Y2PA84"/>
<keyword evidence="5" id="KW-0472">Membrane</keyword>
<keyword evidence="8" id="KW-1185">Reference proteome</keyword>
<dbReference type="Gene3D" id="1.25.40.10">
    <property type="entry name" value="Tetratricopeptide repeat domain"/>
    <property type="match status" value="2"/>
</dbReference>
<evidence type="ECO:0000256" key="1">
    <source>
        <dbReference type="ARBA" id="ARBA00023015"/>
    </source>
</evidence>
<evidence type="ECO:0000256" key="2">
    <source>
        <dbReference type="ARBA" id="ARBA00023125"/>
    </source>
</evidence>
<dbReference type="InterPro" id="IPR011990">
    <property type="entry name" value="TPR-like_helical_dom_sf"/>
</dbReference>
<keyword evidence="3" id="KW-0804">Transcription</keyword>
<feature type="transmembrane region" description="Helical" evidence="5">
    <location>
        <begin position="392"/>
        <end position="411"/>
    </location>
</feature>